<accession>A0A266Q928</accession>
<name>A0A266Q928_9GAMM</name>
<organism evidence="1 2">
    <name type="scientific">Cellvibrio mixtus</name>
    <dbReference type="NCBI Taxonomy" id="39650"/>
    <lineage>
        <taxon>Bacteria</taxon>
        <taxon>Pseudomonadati</taxon>
        <taxon>Pseudomonadota</taxon>
        <taxon>Gammaproteobacteria</taxon>
        <taxon>Cellvibrionales</taxon>
        <taxon>Cellvibrionaceae</taxon>
        <taxon>Cellvibrio</taxon>
    </lineage>
</organism>
<comment type="caution">
    <text evidence="1">The sequence shown here is derived from an EMBL/GenBank/DDBJ whole genome shotgun (WGS) entry which is preliminary data.</text>
</comment>
<protein>
    <submittedName>
        <fullName evidence="1">Uncharacterized protein</fullName>
    </submittedName>
</protein>
<evidence type="ECO:0000313" key="1">
    <source>
        <dbReference type="EMBL" id="OZY86345.1"/>
    </source>
</evidence>
<dbReference type="Proteomes" id="UP000216101">
    <property type="component" value="Unassembled WGS sequence"/>
</dbReference>
<reference evidence="2" key="1">
    <citation type="submission" date="2017-05" db="EMBL/GenBank/DDBJ databases">
        <authorList>
            <person name="Barney B.M."/>
        </authorList>
    </citation>
    <scope>NUCLEOTIDE SEQUENCE [LARGE SCALE GENOMIC DNA]</scope>
    <source>
        <strain evidence="2">PSBB022</strain>
    </source>
</reference>
<proteinExistence type="predicted"/>
<evidence type="ECO:0000313" key="2">
    <source>
        <dbReference type="Proteomes" id="UP000216101"/>
    </source>
</evidence>
<gene>
    <name evidence="1" type="ORF">CBP51_04775</name>
</gene>
<dbReference type="EMBL" id="NHNI01000001">
    <property type="protein sequence ID" value="OZY86345.1"/>
    <property type="molecule type" value="Genomic_DNA"/>
</dbReference>
<dbReference type="Pfam" id="PF20043">
    <property type="entry name" value="DUF6445"/>
    <property type="match status" value="1"/>
</dbReference>
<dbReference type="InterPro" id="IPR045617">
    <property type="entry name" value="DUF6445"/>
</dbReference>
<dbReference type="AlphaFoldDB" id="A0A266Q928"/>
<keyword evidence="2" id="KW-1185">Reference proteome</keyword>
<sequence length="253" mass="29372">MYFCSQIAEHRIMNNQDDYQINRHLHINTMLVGNEQEKILIIDDLAQTPNTLVAYAAQENGFDIHKGPCNFYPGLKLKAPTKYSDNLMPVIKKIIATHYDEISPDWEMHKAECAMSLITIEPENLRVVQTTPHFDTANPYQFAVLLYLCNENHGGTAFYRHKATGYETIRRNIRKEFEDIYFKEIETSSRPKAYFTESDDYFEKIGIVNPRFNRMVIYRSCLLHAAHIQPSSVNPDPRTGRLTINSFVAFQEN</sequence>